<comment type="caution">
    <text evidence="2">The sequence shown here is derived from an EMBL/GenBank/DDBJ whole genome shotgun (WGS) entry which is preliminary data.</text>
</comment>
<dbReference type="EMBL" id="VSRR010031223">
    <property type="protein sequence ID" value="MPC70492.1"/>
    <property type="molecule type" value="Genomic_DNA"/>
</dbReference>
<proteinExistence type="predicted"/>
<feature type="compositionally biased region" description="Basic and acidic residues" evidence="1">
    <location>
        <begin position="1"/>
        <end position="13"/>
    </location>
</feature>
<evidence type="ECO:0000256" key="1">
    <source>
        <dbReference type="SAM" id="MobiDB-lite"/>
    </source>
</evidence>
<evidence type="ECO:0000313" key="3">
    <source>
        <dbReference type="Proteomes" id="UP000324222"/>
    </source>
</evidence>
<sequence>MGSDRLPSDESKQRSTRLAEGPGSMRAAHHFPPSTRHIQWDV</sequence>
<accession>A0A5B7HGY3</accession>
<evidence type="ECO:0000313" key="2">
    <source>
        <dbReference type="EMBL" id="MPC70492.1"/>
    </source>
</evidence>
<keyword evidence="3" id="KW-1185">Reference proteome</keyword>
<name>A0A5B7HGY3_PORTR</name>
<feature type="region of interest" description="Disordered" evidence="1">
    <location>
        <begin position="1"/>
        <end position="42"/>
    </location>
</feature>
<organism evidence="2 3">
    <name type="scientific">Portunus trituberculatus</name>
    <name type="common">Swimming crab</name>
    <name type="synonym">Neptunus trituberculatus</name>
    <dbReference type="NCBI Taxonomy" id="210409"/>
    <lineage>
        <taxon>Eukaryota</taxon>
        <taxon>Metazoa</taxon>
        <taxon>Ecdysozoa</taxon>
        <taxon>Arthropoda</taxon>
        <taxon>Crustacea</taxon>
        <taxon>Multicrustacea</taxon>
        <taxon>Malacostraca</taxon>
        <taxon>Eumalacostraca</taxon>
        <taxon>Eucarida</taxon>
        <taxon>Decapoda</taxon>
        <taxon>Pleocyemata</taxon>
        <taxon>Brachyura</taxon>
        <taxon>Eubrachyura</taxon>
        <taxon>Portunoidea</taxon>
        <taxon>Portunidae</taxon>
        <taxon>Portuninae</taxon>
        <taxon>Portunus</taxon>
    </lineage>
</organism>
<dbReference type="AlphaFoldDB" id="A0A5B7HGY3"/>
<dbReference type="Proteomes" id="UP000324222">
    <property type="component" value="Unassembled WGS sequence"/>
</dbReference>
<reference evidence="2 3" key="1">
    <citation type="submission" date="2019-05" db="EMBL/GenBank/DDBJ databases">
        <title>Another draft genome of Portunus trituberculatus and its Hox gene families provides insights of decapod evolution.</title>
        <authorList>
            <person name="Jeong J.-H."/>
            <person name="Song I."/>
            <person name="Kim S."/>
            <person name="Choi T."/>
            <person name="Kim D."/>
            <person name="Ryu S."/>
            <person name="Kim W."/>
        </authorList>
    </citation>
    <scope>NUCLEOTIDE SEQUENCE [LARGE SCALE GENOMIC DNA]</scope>
    <source>
        <tissue evidence="2">Muscle</tissue>
    </source>
</reference>
<gene>
    <name evidence="2" type="ORF">E2C01_064741</name>
</gene>
<protein>
    <submittedName>
        <fullName evidence="2">Uncharacterized protein</fullName>
    </submittedName>
</protein>